<evidence type="ECO:0000313" key="3">
    <source>
        <dbReference type="Proteomes" id="UP000305888"/>
    </source>
</evidence>
<dbReference type="RefSeq" id="WP_138578469.1">
    <property type="nucleotide sequence ID" value="NZ_CP040818.1"/>
</dbReference>
<proteinExistence type="predicted"/>
<dbReference type="EMBL" id="CP040818">
    <property type="protein sequence ID" value="QDL91021.1"/>
    <property type="molecule type" value="Genomic_DNA"/>
</dbReference>
<evidence type="ECO:0000256" key="1">
    <source>
        <dbReference type="SAM" id="SignalP"/>
    </source>
</evidence>
<evidence type="ECO:0000313" key="2">
    <source>
        <dbReference type="EMBL" id="QDL91021.1"/>
    </source>
</evidence>
<accession>A0A5B8FGC7</accession>
<dbReference type="AlphaFoldDB" id="A0A5B8FGC7"/>
<dbReference type="InterPro" id="IPR015943">
    <property type="entry name" value="WD40/YVTN_repeat-like_dom_sf"/>
</dbReference>
<protein>
    <submittedName>
        <fullName evidence="2">DUF1513 domain-containing protein</fullName>
    </submittedName>
</protein>
<dbReference type="InterPro" id="IPR008311">
    <property type="entry name" value="UCP028101"/>
</dbReference>
<dbReference type="InterPro" id="IPR011044">
    <property type="entry name" value="Quino_amine_DH_bsu"/>
</dbReference>
<dbReference type="Gene3D" id="2.130.10.10">
    <property type="entry name" value="YVTN repeat-like/Quinoprotein amine dehydrogenase"/>
    <property type="match status" value="1"/>
</dbReference>
<gene>
    <name evidence="2" type="ORF">FDP22_03995</name>
</gene>
<feature type="chain" id="PRO_5022868534" evidence="1">
    <location>
        <begin position="27"/>
        <end position="365"/>
    </location>
</feature>
<dbReference type="SUPFAM" id="SSF50969">
    <property type="entry name" value="YVTN repeat-like/Quinoprotein amine dehydrogenase"/>
    <property type="match status" value="1"/>
</dbReference>
<sequence length="365" mass="38185">MQLGRRHFLVGAAALSLSGTSGWAAAAGPAYLAAARDPDGGYGLYGLTDDGAALFHIPLPGRGHAGAAHPHRPEAIAFARRPGTFALVIDCAEGLSRARLEAPEGRHFYGHGTFSADGALLYTPENDFEAGEGRIGVWDASPSGGYARIGEFSSGGIGPHDTMLMPDGCHLIVANGGIQTHPDSGRAKLNLPTMRSTLALVSLRDGQMVQEWALPETLHLNSMRHLAMTRDGRVAAAMQWQGAVTDVPPLLALLDTGAQHLRLLAAPEPVQRQMQGYAGSVAFDAGGTSVAITSPRGGQLIAFDAASGEVIGLHRQPDICGLATSPSGFIVSDGQGGTCLLDGEARAHGQRRHNAQWDNHVVRLV</sequence>
<dbReference type="Pfam" id="PF07433">
    <property type="entry name" value="DUF1513"/>
    <property type="match status" value="1"/>
</dbReference>
<keyword evidence="1" id="KW-0732">Signal</keyword>
<name>A0A5B8FGC7_9RHOB</name>
<dbReference type="PROSITE" id="PS51318">
    <property type="entry name" value="TAT"/>
    <property type="match status" value="1"/>
</dbReference>
<dbReference type="Proteomes" id="UP000305888">
    <property type="component" value="Chromosome"/>
</dbReference>
<keyword evidence="3" id="KW-1185">Reference proteome</keyword>
<dbReference type="OrthoDB" id="5624218at2"/>
<reference evidence="2 3" key="1">
    <citation type="submission" date="2019-06" db="EMBL/GenBank/DDBJ databases">
        <title>Genome sequence of Rhodobacteraceae bacterium D4M1.</title>
        <authorList>
            <person name="Cao J."/>
        </authorList>
    </citation>
    <scope>NUCLEOTIDE SEQUENCE [LARGE SCALE GENOMIC DNA]</scope>
    <source>
        <strain evidence="2 3">D4M1</strain>
    </source>
</reference>
<dbReference type="PIRSF" id="PIRSF028101">
    <property type="entry name" value="UCP028101"/>
    <property type="match status" value="1"/>
</dbReference>
<dbReference type="InterPro" id="IPR006311">
    <property type="entry name" value="TAT_signal"/>
</dbReference>
<dbReference type="KEGG" id="ppru:FDP22_03995"/>
<organism evidence="2 3">
    <name type="scientific">Paroceanicella profunda</name>
    <dbReference type="NCBI Taxonomy" id="2579971"/>
    <lineage>
        <taxon>Bacteria</taxon>
        <taxon>Pseudomonadati</taxon>
        <taxon>Pseudomonadota</taxon>
        <taxon>Alphaproteobacteria</taxon>
        <taxon>Rhodobacterales</taxon>
        <taxon>Paracoccaceae</taxon>
        <taxon>Paroceanicella</taxon>
    </lineage>
</organism>
<feature type="signal peptide" evidence="1">
    <location>
        <begin position="1"/>
        <end position="26"/>
    </location>
</feature>